<dbReference type="InterPro" id="IPR000070">
    <property type="entry name" value="Pectinesterase_cat"/>
</dbReference>
<evidence type="ECO:0000256" key="2">
    <source>
        <dbReference type="ARBA" id="ARBA00022801"/>
    </source>
</evidence>
<dbReference type="PANTHER" id="PTHR31321">
    <property type="entry name" value="ACYL-COA THIOESTER HYDROLASE YBHC-RELATED"/>
    <property type="match status" value="1"/>
</dbReference>
<sequence>MHRTSLGGLMLAMIVAAGQPVLAQDTLVGLGPVRGYTDVVFDTTAERYDILVDASRPEDPAAHRYRTIQAAYAAAPEGTRERPTVIGLMPDVYQLHGTETDPGLIITKANITLMGLTRDRRSVVIADNRGNKQGAANNGFTMMVDADGFSMINLTVLNACNLDYDYPGDPSKSLTKRSDVITQAVAIQMKGDRHVYAHVAFLSRLDTMFNMTRRSYFTHAYLEGTDDYLGAPGGSVWEDSEINFIEGGGILFAGGTTFIRTRFRATKPMTFYKVPVAPVALIESILPDTPVAWFGWAAPAASTESSLTWRTVTDSGRPVDILDSVVGEPRRTLTHELSDTEVHAFNSFNLLRWTPEGVDDGWDPAGVRARHEAQPALPFRIKLTNGVSRIRTDDAPVEISAAVYPPSGTTTVHWTTDSPLVRLSAPEGDEVTITATNATDRTETVPIRVSADNGFASTAWITVDPAYRPAPTLTRQPVLRRTPEGLRLDYDLTLPAGREDRSRITWFACPDAACANPGTLAVTRADAPLRKLTIGGNLAGQSVIANIAPEHDLSLPGQVWSSAPVAGPTDIPTPGGAVDFHSLPDTTVERRWEGEWKLTGAWTSEAPTAPEGSWGMRVGGEDSTLLYVGQPEAGDIDVMVEMDTDKYEGQGFAIPGSPSDILDATGKRGPYAEILFKYDPATRTGYSLRFWRSTRSATAVVFQLYRIVDGHGTPMGEDRLTGVIKPTTSIRIRTHGSAVTVTGSNSKDEETLDLTGTIEPNRFGGAGFFWTASRPSGSVVLRAFQVNYP</sequence>
<feature type="chain" id="PRO_5036827284" description="Pectinesterase catalytic domain-containing protein" evidence="4">
    <location>
        <begin position="24"/>
        <end position="789"/>
    </location>
</feature>
<feature type="signal peptide" evidence="4">
    <location>
        <begin position="1"/>
        <end position="23"/>
    </location>
</feature>
<dbReference type="Proteomes" id="UP000663918">
    <property type="component" value="Chromosome"/>
</dbReference>
<keyword evidence="2" id="KW-0378">Hydrolase</keyword>
<evidence type="ECO:0000313" key="6">
    <source>
        <dbReference type="EMBL" id="QTC89758.1"/>
    </source>
</evidence>
<dbReference type="RefSeq" id="WP_207867999.1">
    <property type="nucleotide sequence ID" value="NZ_CP062222.1"/>
</dbReference>
<dbReference type="GO" id="GO:0042545">
    <property type="term" value="P:cell wall modification"/>
    <property type="evidence" value="ECO:0007669"/>
    <property type="project" value="InterPro"/>
</dbReference>
<evidence type="ECO:0000259" key="5">
    <source>
        <dbReference type="Pfam" id="PF01095"/>
    </source>
</evidence>
<reference evidence="6" key="1">
    <citation type="submission" date="2020-09" db="EMBL/GenBank/DDBJ databases">
        <title>Brevundimonas sp. LVF2 isolated from a puddle in Goettingen, Germany.</title>
        <authorList>
            <person name="Friedrich I."/>
            <person name="Klassen A."/>
            <person name="Hannes N."/>
            <person name="Schneider D."/>
            <person name="Hertel R."/>
            <person name="Daniel R."/>
        </authorList>
    </citation>
    <scope>NUCLEOTIDE SEQUENCE</scope>
    <source>
        <strain evidence="6">LVF2</strain>
    </source>
</reference>
<name>A0A975BYD9_9CAUL</name>
<keyword evidence="3" id="KW-0063">Aspartyl esterase</keyword>
<dbReference type="Gene3D" id="2.160.20.10">
    <property type="entry name" value="Single-stranded right-handed beta-helix, Pectin lyase-like"/>
    <property type="match status" value="1"/>
</dbReference>
<comment type="similarity">
    <text evidence="1">Belongs to the pectinesterase family.</text>
</comment>
<dbReference type="SUPFAM" id="SSF51126">
    <property type="entry name" value="Pectin lyase-like"/>
    <property type="match status" value="1"/>
</dbReference>
<evidence type="ECO:0000313" key="7">
    <source>
        <dbReference type="Proteomes" id="UP000663918"/>
    </source>
</evidence>
<dbReference type="EMBL" id="CP062222">
    <property type="protein sequence ID" value="QTC89758.1"/>
    <property type="molecule type" value="Genomic_DNA"/>
</dbReference>
<dbReference type="PANTHER" id="PTHR31321:SF57">
    <property type="entry name" value="PECTINESTERASE 53-RELATED"/>
    <property type="match status" value="1"/>
</dbReference>
<evidence type="ECO:0000256" key="4">
    <source>
        <dbReference type="SAM" id="SignalP"/>
    </source>
</evidence>
<accession>A0A975BYD9</accession>
<feature type="domain" description="Pectinesterase catalytic" evidence="5">
    <location>
        <begin position="63"/>
        <end position="243"/>
    </location>
</feature>
<gene>
    <name evidence="6" type="ORF">IFJ75_10575</name>
</gene>
<evidence type="ECO:0000256" key="1">
    <source>
        <dbReference type="ARBA" id="ARBA00008891"/>
    </source>
</evidence>
<protein>
    <recommendedName>
        <fullName evidence="5">Pectinesterase catalytic domain-containing protein</fullName>
    </recommendedName>
</protein>
<dbReference type="InterPro" id="IPR011050">
    <property type="entry name" value="Pectin_lyase_fold/virulence"/>
</dbReference>
<dbReference type="KEGG" id="bgoe:IFJ75_10575"/>
<organism evidence="6 7">
    <name type="scientific">Brevundimonas goettingensis</name>
    <dbReference type="NCBI Taxonomy" id="2774190"/>
    <lineage>
        <taxon>Bacteria</taxon>
        <taxon>Pseudomonadati</taxon>
        <taxon>Pseudomonadota</taxon>
        <taxon>Alphaproteobacteria</taxon>
        <taxon>Caulobacterales</taxon>
        <taxon>Caulobacteraceae</taxon>
        <taxon>Brevundimonas</taxon>
    </lineage>
</organism>
<evidence type="ECO:0000256" key="3">
    <source>
        <dbReference type="ARBA" id="ARBA00023085"/>
    </source>
</evidence>
<proteinExistence type="inferred from homology"/>
<keyword evidence="7" id="KW-1185">Reference proteome</keyword>
<dbReference type="InterPro" id="IPR012334">
    <property type="entry name" value="Pectin_lyas_fold"/>
</dbReference>
<dbReference type="Pfam" id="PF01095">
    <property type="entry name" value="Pectinesterase"/>
    <property type="match status" value="1"/>
</dbReference>
<dbReference type="AlphaFoldDB" id="A0A975BYD9"/>
<keyword evidence="4" id="KW-0732">Signal</keyword>
<dbReference type="GO" id="GO:0030599">
    <property type="term" value="F:pectinesterase activity"/>
    <property type="evidence" value="ECO:0007669"/>
    <property type="project" value="InterPro"/>
</dbReference>